<evidence type="ECO:0000313" key="1">
    <source>
        <dbReference type="EMBL" id="MCK6259500.1"/>
    </source>
</evidence>
<evidence type="ECO:0000313" key="2">
    <source>
        <dbReference type="Proteomes" id="UP001139011"/>
    </source>
</evidence>
<keyword evidence="2" id="KW-1185">Reference proteome</keyword>
<dbReference type="RefSeq" id="WP_248254868.1">
    <property type="nucleotide sequence ID" value="NZ_JAIWJX010000004.1"/>
</dbReference>
<reference evidence="1" key="1">
    <citation type="submission" date="2021-09" db="EMBL/GenBank/DDBJ databases">
        <title>Genome analysis of Fictibacillus sp. KIGAM418 isolated from marine sediment.</title>
        <authorList>
            <person name="Seo M.-J."/>
            <person name="Cho E.-S."/>
            <person name="Hwang C.Y."/>
        </authorList>
    </citation>
    <scope>NUCLEOTIDE SEQUENCE</scope>
    <source>
        <strain evidence="1">KIGAM418</strain>
    </source>
</reference>
<proteinExistence type="predicted"/>
<gene>
    <name evidence="1" type="ORF">LCY76_23290</name>
</gene>
<organism evidence="1 2">
    <name type="scientific">Fictibacillus marinisediminis</name>
    <dbReference type="NCBI Taxonomy" id="2878389"/>
    <lineage>
        <taxon>Bacteria</taxon>
        <taxon>Bacillati</taxon>
        <taxon>Bacillota</taxon>
        <taxon>Bacilli</taxon>
        <taxon>Bacillales</taxon>
        <taxon>Fictibacillaceae</taxon>
        <taxon>Fictibacillus</taxon>
    </lineage>
</organism>
<dbReference type="Proteomes" id="UP001139011">
    <property type="component" value="Unassembled WGS sequence"/>
</dbReference>
<name>A0A9X1XIC9_9BACL</name>
<dbReference type="EMBL" id="JAIWJX010000004">
    <property type="protein sequence ID" value="MCK6259500.1"/>
    <property type="molecule type" value="Genomic_DNA"/>
</dbReference>
<dbReference type="AlphaFoldDB" id="A0A9X1XIC9"/>
<sequence length="78" mass="8970">MIVSDTSVKEIICEVTAESSDLLIEHIHFGTPHLLIGMIHFFDLEKDEIRIVDYIQNECYVIKLIDLIEIGVISKIKK</sequence>
<protein>
    <submittedName>
        <fullName evidence="1">Uncharacterized protein</fullName>
    </submittedName>
</protein>
<comment type="caution">
    <text evidence="1">The sequence shown here is derived from an EMBL/GenBank/DDBJ whole genome shotgun (WGS) entry which is preliminary data.</text>
</comment>
<accession>A0A9X1XIC9</accession>